<evidence type="ECO:0000313" key="2">
    <source>
        <dbReference type="Proteomes" id="UP000247409"/>
    </source>
</evidence>
<dbReference type="OrthoDB" id="10512297at2759"/>
<dbReference type="AlphaFoldDB" id="A0A2V3IH57"/>
<name>A0A2V3IH57_9FLOR</name>
<sequence>MSCASFNIVPVQTQRPSATPDLFMDELLDEVHNRKRYVLDSLGQLVFDEACKRLSRVLHPADDEDTQLFGIQLRSMDFAAFEQNYHRCDRDNVPFFAILYTHRDRAVVQNTFTEDQGSSASFPRFCI</sequence>
<accession>A0A2V3IH57</accession>
<keyword evidence="2" id="KW-1185">Reference proteome</keyword>
<organism evidence="1 2">
    <name type="scientific">Gracilariopsis chorda</name>
    <dbReference type="NCBI Taxonomy" id="448386"/>
    <lineage>
        <taxon>Eukaryota</taxon>
        <taxon>Rhodophyta</taxon>
        <taxon>Florideophyceae</taxon>
        <taxon>Rhodymeniophycidae</taxon>
        <taxon>Gracilariales</taxon>
        <taxon>Gracilariaceae</taxon>
        <taxon>Gracilariopsis</taxon>
    </lineage>
</organism>
<proteinExistence type="predicted"/>
<dbReference type="EMBL" id="NBIV01000220">
    <property type="protein sequence ID" value="PXF41353.1"/>
    <property type="molecule type" value="Genomic_DNA"/>
</dbReference>
<dbReference type="Proteomes" id="UP000247409">
    <property type="component" value="Unassembled WGS sequence"/>
</dbReference>
<protein>
    <submittedName>
        <fullName evidence="1">Uncharacterized protein</fullName>
    </submittedName>
</protein>
<gene>
    <name evidence="1" type="ORF">BWQ96_08923</name>
</gene>
<reference evidence="1 2" key="1">
    <citation type="journal article" date="2018" name="Mol. Biol. Evol.">
        <title>Analysis of the draft genome of the red seaweed Gracilariopsis chorda provides insights into genome size evolution in Rhodophyta.</title>
        <authorList>
            <person name="Lee J."/>
            <person name="Yang E.C."/>
            <person name="Graf L."/>
            <person name="Yang J.H."/>
            <person name="Qiu H."/>
            <person name="Zel Zion U."/>
            <person name="Chan C.X."/>
            <person name="Stephens T.G."/>
            <person name="Weber A.P.M."/>
            <person name="Boo G.H."/>
            <person name="Boo S.M."/>
            <person name="Kim K.M."/>
            <person name="Shin Y."/>
            <person name="Jung M."/>
            <person name="Lee S.J."/>
            <person name="Yim H.S."/>
            <person name="Lee J.H."/>
            <person name="Bhattacharya D."/>
            <person name="Yoon H.S."/>
        </authorList>
    </citation>
    <scope>NUCLEOTIDE SEQUENCE [LARGE SCALE GENOMIC DNA]</scope>
    <source>
        <strain evidence="1 2">SKKU-2015</strain>
        <tissue evidence="1">Whole body</tissue>
    </source>
</reference>
<evidence type="ECO:0000313" key="1">
    <source>
        <dbReference type="EMBL" id="PXF41353.1"/>
    </source>
</evidence>
<comment type="caution">
    <text evidence="1">The sequence shown here is derived from an EMBL/GenBank/DDBJ whole genome shotgun (WGS) entry which is preliminary data.</text>
</comment>